<dbReference type="Gene3D" id="2.70.9.10">
    <property type="entry name" value="Adenovirus Type 2 Hexon, domain 4"/>
    <property type="match status" value="1"/>
</dbReference>
<accession>A9YVX9</accession>
<dbReference type="Proteomes" id="UP000203890">
    <property type="component" value="Segment"/>
</dbReference>
<dbReference type="GeneID" id="5845565"/>
<dbReference type="GO" id="GO:0019028">
    <property type="term" value="C:viral capsid"/>
    <property type="evidence" value="ECO:0007669"/>
    <property type="project" value="UniProtKB-KW"/>
</dbReference>
<evidence type="ECO:0000256" key="1">
    <source>
        <dbReference type="ARBA" id="ARBA00004328"/>
    </source>
</evidence>
<gene>
    <name evidence="6" type="ORF">OtV5_072</name>
</gene>
<evidence type="ECO:0000259" key="5">
    <source>
        <dbReference type="Pfam" id="PF16903"/>
    </source>
</evidence>
<sequence length="349" mass="38462">MSGGIAQLVAVGAQDAHLVGSPEISFFRSTYKRHTNFSQTVERQVIQGNVSNGGMSTVRFERKGDLLSYVYLVPNDGSAAQGYSAADWRTKIAKVELLVGGQVIDDQDSTYSTLIAPVLSATNSSKSVSGDLFGGANTSRFYPLRFAFCENLQTALPLIALQYHDVELRITWGSAAATDKWDVYANYVYLDTQEREHFAANPQNMIITQVQKATASLTKIQELNFNHPVKYLAAGKASALEILNDDNKLKLQINGTDVADFKFADPNFSHIPLYYNTTNAGKPATLKTLFVYPFCLETGKLQPTGTLNFSRLDSARIVNDTRDCDDDIYAVNYNILRIENGMGGLLYSN</sequence>
<comment type="subcellular location">
    <subcellularLocation>
        <location evidence="1">Virion</location>
    </subcellularLocation>
</comment>
<keyword evidence="7" id="KW-1185">Reference proteome</keyword>
<dbReference type="KEGG" id="vg:5845565"/>
<dbReference type="InterPro" id="IPR031654">
    <property type="entry name" value="Capsid_N"/>
</dbReference>
<feature type="domain" description="Major capsid protein C-terminal" evidence="4">
    <location>
        <begin position="250"/>
        <end position="344"/>
    </location>
</feature>
<dbReference type="InterPro" id="IPR007542">
    <property type="entry name" value="MCP_C"/>
</dbReference>
<dbReference type="InterPro" id="IPR016112">
    <property type="entry name" value="VP_dsDNA_II"/>
</dbReference>
<reference evidence="6 7" key="1">
    <citation type="journal article" date="2008" name="PLoS ONE">
        <title>Life-cycle and genome of OtV5, a large DNA virus of the pelagic marine unicellular green alga Ostreococcus tauri.</title>
        <authorList>
            <person name="Derelle E."/>
            <person name="Ferraz C."/>
            <person name="Escande M.L."/>
            <person name="Eychenie S."/>
            <person name="Cooke R."/>
            <person name="Piganeau G."/>
            <person name="Desdevises Y."/>
            <person name="Bellec L."/>
            <person name="Moreau H."/>
            <person name="Grimsley N."/>
        </authorList>
    </citation>
    <scope>NUCLEOTIDE SEQUENCE [LARGE SCALE GENOMIC DNA]</scope>
    <source>
        <strain evidence="6 7">OtV5</strain>
    </source>
</reference>
<dbReference type="OrthoDB" id="3754at10239"/>
<evidence type="ECO:0000256" key="3">
    <source>
        <dbReference type="ARBA" id="ARBA00022844"/>
    </source>
</evidence>
<proteinExistence type="predicted"/>
<evidence type="ECO:0000256" key="2">
    <source>
        <dbReference type="ARBA" id="ARBA00022561"/>
    </source>
</evidence>
<dbReference type="RefSeq" id="YP_001648158.2">
    <property type="nucleotide sequence ID" value="NC_010191.2"/>
</dbReference>
<feature type="domain" description="Major capsid protein N-terminal" evidence="5">
    <location>
        <begin position="25"/>
        <end position="174"/>
    </location>
</feature>
<dbReference type="GO" id="GO:0005198">
    <property type="term" value="F:structural molecule activity"/>
    <property type="evidence" value="ECO:0007669"/>
    <property type="project" value="InterPro"/>
</dbReference>
<evidence type="ECO:0000313" key="7">
    <source>
        <dbReference type="Proteomes" id="UP000203890"/>
    </source>
</evidence>
<protein>
    <recommendedName>
        <fullName evidence="8">Major capsid protein</fullName>
    </recommendedName>
</protein>
<organism evidence="6 7">
    <name type="scientific">Ostreococcus tauri virus OtV5</name>
    <dbReference type="NCBI Taxonomy" id="1785753"/>
    <lineage>
        <taxon>Viruses</taxon>
        <taxon>Varidnaviria</taxon>
        <taxon>Bamfordvirae</taxon>
        <taxon>Nucleocytoviricota</taxon>
        <taxon>Megaviricetes</taxon>
        <taxon>Algavirales</taxon>
        <taxon>Phycodnaviridae</taxon>
        <taxon>Prasinovirus</taxon>
        <taxon>Prasinovirus ostreotauri</taxon>
    </lineage>
</organism>
<evidence type="ECO:0000313" key="6">
    <source>
        <dbReference type="EMBL" id="ABY27862.2"/>
    </source>
</evidence>
<dbReference type="Pfam" id="PF04451">
    <property type="entry name" value="Capsid_NCLDV"/>
    <property type="match status" value="1"/>
</dbReference>
<dbReference type="SUPFAM" id="SSF49749">
    <property type="entry name" value="Group II dsDNA viruses VP"/>
    <property type="match status" value="2"/>
</dbReference>
<evidence type="ECO:0008006" key="8">
    <source>
        <dbReference type="Google" id="ProtNLM"/>
    </source>
</evidence>
<dbReference type="EMBL" id="EU304328">
    <property type="protein sequence ID" value="ABY27862.2"/>
    <property type="molecule type" value="Genomic_DNA"/>
</dbReference>
<evidence type="ECO:0000259" key="4">
    <source>
        <dbReference type="Pfam" id="PF04451"/>
    </source>
</evidence>
<dbReference type="InterPro" id="IPR038519">
    <property type="entry name" value="MCP_C_sf"/>
</dbReference>
<name>A9YVX9_9PHYC</name>
<keyword evidence="2" id="KW-0167">Capsid protein</keyword>
<keyword evidence="3" id="KW-0946">Virion</keyword>
<dbReference type="Pfam" id="PF16903">
    <property type="entry name" value="Capsid_N"/>
    <property type="match status" value="1"/>
</dbReference>
<dbReference type="Gene3D" id="2.70.9.20">
    <property type="entry name" value="Major capsid protein Vp54"/>
    <property type="match status" value="1"/>
</dbReference>